<proteinExistence type="predicted"/>
<protein>
    <submittedName>
        <fullName evidence="1">Uncharacterized protein</fullName>
    </submittedName>
</protein>
<dbReference type="Proteomes" id="UP001596406">
    <property type="component" value="Unassembled WGS sequence"/>
</dbReference>
<name>A0ABD5UCJ8_9EURY</name>
<evidence type="ECO:0000313" key="2">
    <source>
        <dbReference type="Proteomes" id="UP001596406"/>
    </source>
</evidence>
<comment type="caution">
    <text evidence="1">The sequence shown here is derived from an EMBL/GenBank/DDBJ whole genome shotgun (WGS) entry which is preliminary data.</text>
</comment>
<accession>A0ABD5UCJ8</accession>
<organism evidence="1 2">
    <name type="scientific">Halomarina ordinaria</name>
    <dbReference type="NCBI Taxonomy" id="3033939"/>
    <lineage>
        <taxon>Archaea</taxon>
        <taxon>Methanobacteriati</taxon>
        <taxon>Methanobacteriota</taxon>
        <taxon>Stenosarchaea group</taxon>
        <taxon>Halobacteria</taxon>
        <taxon>Halobacteriales</taxon>
        <taxon>Natronomonadaceae</taxon>
        <taxon>Halomarina</taxon>
    </lineage>
</organism>
<evidence type="ECO:0000313" key="1">
    <source>
        <dbReference type="EMBL" id="MFC6838189.1"/>
    </source>
</evidence>
<dbReference type="EMBL" id="JBHSXM010000003">
    <property type="protein sequence ID" value="MFC6838189.1"/>
    <property type="molecule type" value="Genomic_DNA"/>
</dbReference>
<dbReference type="RefSeq" id="WP_304449906.1">
    <property type="nucleotide sequence ID" value="NZ_JARRAH010000003.1"/>
</dbReference>
<dbReference type="AlphaFoldDB" id="A0ABD5UCJ8"/>
<gene>
    <name evidence="1" type="ORF">ACFQHK_17040</name>
</gene>
<sequence length="91" mass="10148">MTDEPTVEGTERGDDYYHVRFRDPDEFDEIRTPDWAGNAAGSVVDGSEVRTGRESGDDDWELQSVLVPVDAVDDEDEATARARDIVDDIES</sequence>
<keyword evidence="2" id="KW-1185">Reference proteome</keyword>
<reference evidence="1 2" key="1">
    <citation type="journal article" date="2019" name="Int. J. Syst. Evol. Microbiol.">
        <title>The Global Catalogue of Microorganisms (GCM) 10K type strain sequencing project: providing services to taxonomists for standard genome sequencing and annotation.</title>
        <authorList>
            <consortium name="The Broad Institute Genomics Platform"/>
            <consortium name="The Broad Institute Genome Sequencing Center for Infectious Disease"/>
            <person name="Wu L."/>
            <person name="Ma J."/>
        </authorList>
    </citation>
    <scope>NUCLEOTIDE SEQUENCE [LARGE SCALE GENOMIC DNA]</scope>
    <source>
        <strain evidence="1 2">PSRA2</strain>
    </source>
</reference>